<dbReference type="Proteomes" id="UP001153636">
    <property type="component" value="Chromosome 3"/>
</dbReference>
<dbReference type="AlphaFoldDB" id="A0A9P0D351"/>
<dbReference type="OrthoDB" id="7085216at2759"/>
<evidence type="ECO:0000313" key="1">
    <source>
        <dbReference type="EMBL" id="CAH1109001.1"/>
    </source>
</evidence>
<organism evidence="1 2">
    <name type="scientific">Psylliodes chrysocephalus</name>
    <dbReference type="NCBI Taxonomy" id="3402493"/>
    <lineage>
        <taxon>Eukaryota</taxon>
        <taxon>Metazoa</taxon>
        <taxon>Ecdysozoa</taxon>
        <taxon>Arthropoda</taxon>
        <taxon>Hexapoda</taxon>
        <taxon>Insecta</taxon>
        <taxon>Pterygota</taxon>
        <taxon>Neoptera</taxon>
        <taxon>Endopterygota</taxon>
        <taxon>Coleoptera</taxon>
        <taxon>Polyphaga</taxon>
        <taxon>Cucujiformia</taxon>
        <taxon>Chrysomeloidea</taxon>
        <taxon>Chrysomelidae</taxon>
        <taxon>Galerucinae</taxon>
        <taxon>Alticini</taxon>
        <taxon>Psylliodes</taxon>
    </lineage>
</organism>
<sequence length="143" mass="16834">MNFFGLTSKGFDKPISDYVRPDYEEPTKEPRNIFESGNKNLTLLEKMRVLDPYIGNADGFAYNSINMMEVLKRKKMLKPVGPMDIYVRPAISSQVCGWWMIDPLLKDLNNVKWIRPRKKYPYPSSEMSKYLETMQKNRSIWVI</sequence>
<keyword evidence="2" id="KW-1185">Reference proteome</keyword>
<reference evidence="1" key="1">
    <citation type="submission" date="2022-01" db="EMBL/GenBank/DDBJ databases">
        <authorList>
            <person name="King R."/>
        </authorList>
    </citation>
    <scope>NUCLEOTIDE SEQUENCE</scope>
</reference>
<name>A0A9P0D351_9CUCU</name>
<dbReference type="Pfam" id="PF22593">
    <property type="entry name" value="SPMIP11"/>
    <property type="match status" value="1"/>
</dbReference>
<gene>
    <name evidence="1" type="ORF">PSYICH_LOCUS8553</name>
</gene>
<accession>A0A9P0D351</accession>
<protein>
    <submittedName>
        <fullName evidence="1">Uncharacterized protein</fullName>
    </submittedName>
</protein>
<evidence type="ECO:0000313" key="2">
    <source>
        <dbReference type="Proteomes" id="UP001153636"/>
    </source>
</evidence>
<dbReference type="EMBL" id="OV651815">
    <property type="protein sequence ID" value="CAH1109001.1"/>
    <property type="molecule type" value="Genomic_DNA"/>
</dbReference>
<proteinExistence type="predicted"/>